<evidence type="ECO:0000256" key="4">
    <source>
        <dbReference type="ARBA" id="ARBA00023125"/>
    </source>
</evidence>
<keyword evidence="6" id="KW-0539">Nucleus</keyword>
<feature type="compositionally biased region" description="Basic and acidic residues" evidence="7">
    <location>
        <begin position="145"/>
        <end position="160"/>
    </location>
</feature>
<reference evidence="9 11" key="1">
    <citation type="journal article" date="2017" name="Nature">
        <title>The sunflower genome provides insights into oil metabolism, flowering and Asterid evolution.</title>
        <authorList>
            <person name="Badouin H."/>
            <person name="Gouzy J."/>
            <person name="Grassa C.J."/>
            <person name="Murat F."/>
            <person name="Staton S.E."/>
            <person name="Cottret L."/>
            <person name="Lelandais-Briere C."/>
            <person name="Owens G.L."/>
            <person name="Carrere S."/>
            <person name="Mayjonade B."/>
            <person name="Legrand L."/>
            <person name="Gill N."/>
            <person name="Kane N.C."/>
            <person name="Bowers J.E."/>
            <person name="Hubner S."/>
            <person name="Bellec A."/>
            <person name="Berard A."/>
            <person name="Berges H."/>
            <person name="Blanchet N."/>
            <person name="Boniface M.C."/>
            <person name="Brunel D."/>
            <person name="Catrice O."/>
            <person name="Chaidir N."/>
            <person name="Claudel C."/>
            <person name="Donnadieu C."/>
            <person name="Faraut T."/>
            <person name="Fievet G."/>
            <person name="Helmstetter N."/>
            <person name="King M."/>
            <person name="Knapp S.J."/>
            <person name="Lai Z."/>
            <person name="Le Paslier M.C."/>
            <person name="Lippi Y."/>
            <person name="Lorenzon L."/>
            <person name="Mandel J.R."/>
            <person name="Marage G."/>
            <person name="Marchand G."/>
            <person name="Marquand E."/>
            <person name="Bret-Mestries E."/>
            <person name="Morien E."/>
            <person name="Nambeesan S."/>
            <person name="Nguyen T."/>
            <person name="Pegot-Espagnet P."/>
            <person name="Pouilly N."/>
            <person name="Raftis F."/>
            <person name="Sallet E."/>
            <person name="Schiex T."/>
            <person name="Thomas J."/>
            <person name="Vandecasteele C."/>
            <person name="Vares D."/>
            <person name="Vear F."/>
            <person name="Vautrin S."/>
            <person name="Crespi M."/>
            <person name="Mangin B."/>
            <person name="Burke J.M."/>
            <person name="Salse J."/>
            <person name="Munos S."/>
            <person name="Vincourt P."/>
            <person name="Rieseberg L.H."/>
            <person name="Langlade N.B."/>
        </authorList>
    </citation>
    <scope>NUCLEOTIDE SEQUENCE [LARGE SCALE GENOMIC DNA]</scope>
    <source>
        <strain evidence="11">cv. SF193</strain>
        <tissue evidence="9">Leaves</tissue>
    </source>
</reference>
<feature type="region of interest" description="Disordered" evidence="7">
    <location>
        <begin position="117"/>
        <end position="166"/>
    </location>
</feature>
<feature type="domain" description="WRKY" evidence="8">
    <location>
        <begin position="314"/>
        <end position="379"/>
    </location>
</feature>
<evidence type="ECO:0000313" key="9">
    <source>
        <dbReference type="EMBL" id="KAF5799298.1"/>
    </source>
</evidence>
<reference evidence="9" key="3">
    <citation type="submission" date="2020-06" db="EMBL/GenBank/DDBJ databases">
        <title>Helianthus annuus Genome sequencing and assembly Release 2.</title>
        <authorList>
            <person name="Gouzy J."/>
            <person name="Langlade N."/>
            <person name="Munos S."/>
        </authorList>
    </citation>
    <scope>NUCLEOTIDE SEQUENCE</scope>
    <source>
        <tissue evidence="9">Leaves</tissue>
    </source>
</reference>
<evidence type="ECO:0000256" key="5">
    <source>
        <dbReference type="ARBA" id="ARBA00023163"/>
    </source>
</evidence>
<feature type="domain" description="WRKY" evidence="8">
    <location>
        <begin position="163"/>
        <end position="220"/>
    </location>
</feature>
<keyword evidence="4" id="KW-0238">DNA-binding</keyword>
<protein>
    <submittedName>
        <fullName evidence="10">Putative WRKY family transcription factor family protein</fullName>
    </submittedName>
    <submittedName>
        <fullName evidence="9">Transcription factor WRKY family</fullName>
    </submittedName>
</protein>
<dbReference type="InParanoid" id="A0A251UCS1"/>
<dbReference type="PROSITE" id="PS50811">
    <property type="entry name" value="WRKY"/>
    <property type="match status" value="2"/>
</dbReference>
<evidence type="ECO:0000256" key="1">
    <source>
        <dbReference type="ARBA" id="ARBA00004123"/>
    </source>
</evidence>
<evidence type="ECO:0000256" key="2">
    <source>
        <dbReference type="ARBA" id="ARBA00022737"/>
    </source>
</evidence>
<dbReference type="FunCoup" id="A0A251UCS1">
    <property type="interactions" value="25"/>
</dbReference>
<dbReference type="Proteomes" id="UP000215914">
    <property type="component" value="Chromosome 7"/>
</dbReference>
<dbReference type="InterPro" id="IPR036576">
    <property type="entry name" value="WRKY_dom_sf"/>
</dbReference>
<name>A0A251UCS1_HELAN</name>
<reference evidence="10" key="2">
    <citation type="submission" date="2017-02" db="EMBL/GenBank/DDBJ databases">
        <title>Sunflower complete genome.</title>
        <authorList>
            <person name="Langlade N."/>
            <person name="Munos S."/>
        </authorList>
    </citation>
    <scope>NUCLEOTIDE SEQUENCE [LARGE SCALE GENOMIC DNA]</scope>
    <source>
        <tissue evidence="10">Leaves</tissue>
    </source>
</reference>
<dbReference type="GO" id="GO:0005634">
    <property type="term" value="C:nucleus"/>
    <property type="evidence" value="ECO:0000318"/>
    <property type="project" value="GO_Central"/>
</dbReference>
<dbReference type="PANTHER" id="PTHR31221:SF90">
    <property type="entry name" value="WRKY TRANSCRIPTION FACTOR 44"/>
    <property type="match status" value="1"/>
</dbReference>
<dbReference type="OMA" id="SKAPCFY"/>
<evidence type="ECO:0000256" key="7">
    <source>
        <dbReference type="SAM" id="MobiDB-lite"/>
    </source>
</evidence>
<keyword evidence="5" id="KW-0804">Transcription</keyword>
<evidence type="ECO:0000313" key="11">
    <source>
        <dbReference type="Proteomes" id="UP000215914"/>
    </source>
</evidence>
<dbReference type="FunFam" id="2.20.25.80:FF:000006">
    <property type="entry name" value="WRKY transcription factor"/>
    <property type="match status" value="2"/>
</dbReference>
<feature type="compositionally biased region" description="Polar residues" evidence="7">
    <location>
        <begin position="117"/>
        <end position="144"/>
    </location>
</feature>
<dbReference type="AlphaFoldDB" id="A0A251UCS1"/>
<dbReference type="EMBL" id="CM007896">
    <property type="protein sequence ID" value="OTG20676.1"/>
    <property type="molecule type" value="Genomic_DNA"/>
</dbReference>
<dbReference type="GO" id="GO:0003700">
    <property type="term" value="F:DNA-binding transcription factor activity"/>
    <property type="evidence" value="ECO:0000318"/>
    <property type="project" value="GO_Central"/>
</dbReference>
<dbReference type="InterPro" id="IPR003657">
    <property type="entry name" value="WRKY_dom"/>
</dbReference>
<dbReference type="PANTHER" id="PTHR31221">
    <property type="entry name" value="WRKY TRANSCRIPTION FACTOR PROTEIN 1-RELATED"/>
    <property type="match status" value="1"/>
</dbReference>
<dbReference type="GO" id="GO:0006355">
    <property type="term" value="P:regulation of DNA-templated transcription"/>
    <property type="evidence" value="ECO:0000318"/>
    <property type="project" value="GO_Central"/>
</dbReference>
<organism evidence="10 11">
    <name type="scientific">Helianthus annuus</name>
    <name type="common">Common sunflower</name>
    <dbReference type="NCBI Taxonomy" id="4232"/>
    <lineage>
        <taxon>Eukaryota</taxon>
        <taxon>Viridiplantae</taxon>
        <taxon>Streptophyta</taxon>
        <taxon>Embryophyta</taxon>
        <taxon>Tracheophyta</taxon>
        <taxon>Spermatophyta</taxon>
        <taxon>Magnoliopsida</taxon>
        <taxon>eudicotyledons</taxon>
        <taxon>Gunneridae</taxon>
        <taxon>Pentapetalae</taxon>
        <taxon>asterids</taxon>
        <taxon>campanulids</taxon>
        <taxon>Asterales</taxon>
        <taxon>Asteraceae</taxon>
        <taxon>Asteroideae</taxon>
        <taxon>Heliantheae alliance</taxon>
        <taxon>Heliantheae</taxon>
        <taxon>Helianthus</taxon>
    </lineage>
</organism>
<dbReference type="GO" id="GO:0000976">
    <property type="term" value="F:transcription cis-regulatory region binding"/>
    <property type="evidence" value="ECO:0000318"/>
    <property type="project" value="GO_Central"/>
</dbReference>
<gene>
    <name evidence="10" type="primary">TTG2</name>
    <name evidence="10" type="ORF">HannXRQ_Chr07g0195721</name>
    <name evidence="9" type="ORF">HanXRQr2_Chr07g0302911</name>
</gene>
<sequence length="384" mass="42939">MNTEEGERILVAKPVASRPTISDFRSFYEVIGGGTNGSPSSEPTITAIRPKTVRFKPVMTSPPAQAELTGTQACNLSDKISKSNHTSPLLYKPLAKTVSRTAISLLANMETFNASHEQASTKNLASQSETVTGTNLPKPTPTKSGNDKRPQVYANDRDGSSYDGYNWRKYGQKQVKGSEHPRSYYKCSNPNCMVKKKVERSIDGKIAEIVYEGEHNHSKPRVPRRHAFDGTSEDLNRQIPNNELNHDEEVLGSSSRLTNSVKVQETCNHVSSEAFDVPRVHDGLTSKRRKSLSRINETRGEGLQEPRVVVHDGTDSEAISDGFRWRKYGQKIVKGNPYPRSYYKCTGVKCDVRKHVERASDDPSVFITTYEGKHNHEMPIKKPY</sequence>
<dbReference type="SUPFAM" id="SSF118290">
    <property type="entry name" value="WRKY DNA-binding domain"/>
    <property type="match status" value="2"/>
</dbReference>
<evidence type="ECO:0000259" key="8">
    <source>
        <dbReference type="PROSITE" id="PS50811"/>
    </source>
</evidence>
<dbReference type="OrthoDB" id="783645at2759"/>
<accession>A0A251UCS1</accession>
<evidence type="ECO:0000313" key="10">
    <source>
        <dbReference type="EMBL" id="OTG20676.1"/>
    </source>
</evidence>
<proteinExistence type="predicted"/>
<dbReference type="SMR" id="A0A251UCS1"/>
<keyword evidence="2" id="KW-0677">Repeat</keyword>
<dbReference type="SMART" id="SM00774">
    <property type="entry name" value="WRKY"/>
    <property type="match status" value="2"/>
</dbReference>
<feature type="region of interest" description="Disordered" evidence="7">
    <location>
        <begin position="216"/>
        <end position="244"/>
    </location>
</feature>
<dbReference type="Gramene" id="mRNA:HanXRQr2_Chr07g0302911">
    <property type="protein sequence ID" value="mRNA:HanXRQr2_Chr07g0302911"/>
    <property type="gene ID" value="HanXRQr2_Chr07g0302911"/>
</dbReference>
<comment type="subcellular location">
    <subcellularLocation>
        <location evidence="1">Nucleus</location>
    </subcellularLocation>
</comment>
<keyword evidence="3" id="KW-0805">Transcription regulation</keyword>
<evidence type="ECO:0000256" key="6">
    <source>
        <dbReference type="ARBA" id="ARBA00023242"/>
    </source>
</evidence>
<keyword evidence="11" id="KW-1185">Reference proteome</keyword>
<evidence type="ECO:0000256" key="3">
    <source>
        <dbReference type="ARBA" id="ARBA00023015"/>
    </source>
</evidence>
<dbReference type="EMBL" id="MNCJ02000322">
    <property type="protein sequence ID" value="KAF5799298.1"/>
    <property type="molecule type" value="Genomic_DNA"/>
</dbReference>
<dbReference type="Pfam" id="PF03106">
    <property type="entry name" value="WRKY"/>
    <property type="match status" value="2"/>
</dbReference>
<dbReference type="Gene3D" id="2.20.25.80">
    <property type="entry name" value="WRKY domain"/>
    <property type="match status" value="2"/>
</dbReference>
<dbReference type="InterPro" id="IPR044810">
    <property type="entry name" value="WRKY_plant"/>
</dbReference>
<dbReference type="STRING" id="4232.A0A251UCS1"/>